<keyword evidence="2" id="KW-0238">DNA-binding</keyword>
<dbReference type="Gene3D" id="1.10.260.40">
    <property type="entry name" value="lambda repressor-like DNA-binding domains"/>
    <property type="match status" value="1"/>
</dbReference>
<proteinExistence type="predicted"/>
<evidence type="ECO:0000313" key="6">
    <source>
        <dbReference type="Proteomes" id="UP000225548"/>
    </source>
</evidence>
<dbReference type="RefSeq" id="WP_245861929.1">
    <property type="nucleotide sequence ID" value="NZ_PDJG01000001.1"/>
</dbReference>
<dbReference type="PROSITE" id="PS50932">
    <property type="entry name" value="HTH_LACI_2"/>
    <property type="match status" value="1"/>
</dbReference>
<keyword evidence="1" id="KW-0805">Transcription regulation</keyword>
<dbReference type="Gene3D" id="3.40.50.2300">
    <property type="match status" value="2"/>
</dbReference>
<dbReference type="PANTHER" id="PTHR30146:SF147">
    <property type="entry name" value="HTH-TYPE TRANSCRIPTIONAL REGULATOR DEGA"/>
    <property type="match status" value="1"/>
</dbReference>
<dbReference type="InterPro" id="IPR000843">
    <property type="entry name" value="HTH_LacI"/>
</dbReference>
<comment type="caution">
    <text evidence="5">The sequence shown here is derived from an EMBL/GenBank/DDBJ whole genome shotgun (WGS) entry which is preliminary data.</text>
</comment>
<accession>A0A2A9E152</accession>
<protein>
    <submittedName>
        <fullName evidence="5">LacI family transcriptional regulator</fullName>
    </submittedName>
</protein>
<sequence>MPQAKDGLSPNEGASDAMGTVTIRQVATAAGVSATTVSNFLMGRSERMHSDTRDRISTAISDLGYRPNRAARALRTGRAHSIGLVVPSVANPFWGTFANELERASIEAGYSVLLGNTERDPARELRYVEDLWDAGVRSIVLGTSLPSLAHLQPFLDQGLRLVTLDRPVQPNDPPSVVSVSVDNQVGGHLATAHVLGLGHERVSFVAGALKSLNRTARYGGFRAALEAVGIDPAEQAEWPGASLTPPAGASEAADIGRIAVTDLLNGPNPPTAIVAINDITALGVCSGIRALGMTVGRDVSVVGFDDIVLATLCDPPLTTIRQPLPDLARLALREALGEGEEGAVKGGSVLLRPELIVRSSTGAADLASVR</sequence>
<dbReference type="InterPro" id="IPR010982">
    <property type="entry name" value="Lambda_DNA-bd_dom_sf"/>
</dbReference>
<gene>
    <name evidence="5" type="ORF">ATL42_0180</name>
</gene>
<reference evidence="5 6" key="1">
    <citation type="submission" date="2017-10" db="EMBL/GenBank/DDBJ databases">
        <title>Sequencing the genomes of 1000 actinobacteria strains.</title>
        <authorList>
            <person name="Klenk H.-P."/>
        </authorList>
    </citation>
    <scope>NUCLEOTIDE SEQUENCE [LARGE SCALE GENOMIC DNA]</scope>
    <source>
        <strain evidence="5 6">DSM 18966</strain>
    </source>
</reference>
<keyword evidence="3" id="KW-0804">Transcription</keyword>
<organism evidence="5 6">
    <name type="scientific">Sanguibacter antarcticus</name>
    <dbReference type="NCBI Taxonomy" id="372484"/>
    <lineage>
        <taxon>Bacteria</taxon>
        <taxon>Bacillati</taxon>
        <taxon>Actinomycetota</taxon>
        <taxon>Actinomycetes</taxon>
        <taxon>Micrococcales</taxon>
        <taxon>Sanguibacteraceae</taxon>
        <taxon>Sanguibacter</taxon>
    </lineage>
</organism>
<dbReference type="GO" id="GO:0000976">
    <property type="term" value="F:transcription cis-regulatory region binding"/>
    <property type="evidence" value="ECO:0007669"/>
    <property type="project" value="TreeGrafter"/>
</dbReference>
<dbReference type="InterPro" id="IPR046335">
    <property type="entry name" value="LacI/GalR-like_sensor"/>
</dbReference>
<name>A0A2A9E152_9MICO</name>
<dbReference type="Proteomes" id="UP000225548">
    <property type="component" value="Unassembled WGS sequence"/>
</dbReference>
<feature type="domain" description="HTH lacI-type" evidence="4">
    <location>
        <begin position="21"/>
        <end position="76"/>
    </location>
</feature>
<dbReference type="EMBL" id="PDJG01000001">
    <property type="protein sequence ID" value="PFG32356.1"/>
    <property type="molecule type" value="Genomic_DNA"/>
</dbReference>
<dbReference type="InterPro" id="IPR028082">
    <property type="entry name" value="Peripla_BP_I"/>
</dbReference>
<evidence type="ECO:0000259" key="4">
    <source>
        <dbReference type="PROSITE" id="PS50932"/>
    </source>
</evidence>
<dbReference type="Pfam" id="PF00356">
    <property type="entry name" value="LacI"/>
    <property type="match status" value="1"/>
</dbReference>
<dbReference type="SUPFAM" id="SSF53822">
    <property type="entry name" value="Periplasmic binding protein-like I"/>
    <property type="match status" value="1"/>
</dbReference>
<dbReference type="SUPFAM" id="SSF47413">
    <property type="entry name" value="lambda repressor-like DNA-binding domains"/>
    <property type="match status" value="1"/>
</dbReference>
<dbReference type="AlphaFoldDB" id="A0A2A9E152"/>
<dbReference type="PANTHER" id="PTHR30146">
    <property type="entry name" value="LACI-RELATED TRANSCRIPTIONAL REPRESSOR"/>
    <property type="match status" value="1"/>
</dbReference>
<evidence type="ECO:0000313" key="5">
    <source>
        <dbReference type="EMBL" id="PFG32356.1"/>
    </source>
</evidence>
<dbReference type="Pfam" id="PF13377">
    <property type="entry name" value="Peripla_BP_3"/>
    <property type="match status" value="1"/>
</dbReference>
<evidence type="ECO:0000256" key="1">
    <source>
        <dbReference type="ARBA" id="ARBA00023015"/>
    </source>
</evidence>
<keyword evidence="6" id="KW-1185">Reference proteome</keyword>
<evidence type="ECO:0000256" key="3">
    <source>
        <dbReference type="ARBA" id="ARBA00023163"/>
    </source>
</evidence>
<dbReference type="GO" id="GO:0003700">
    <property type="term" value="F:DNA-binding transcription factor activity"/>
    <property type="evidence" value="ECO:0007669"/>
    <property type="project" value="TreeGrafter"/>
</dbReference>
<evidence type="ECO:0000256" key="2">
    <source>
        <dbReference type="ARBA" id="ARBA00023125"/>
    </source>
</evidence>
<dbReference type="SMART" id="SM00354">
    <property type="entry name" value="HTH_LACI"/>
    <property type="match status" value="1"/>
</dbReference>
<dbReference type="CDD" id="cd01392">
    <property type="entry name" value="HTH_LacI"/>
    <property type="match status" value="1"/>
</dbReference>